<reference evidence="8 9" key="1">
    <citation type="journal article" date="2009" name="Stand. Genomic Sci.">
        <title>Complete genome sequence of Acidimicrobium ferrooxidans type strain (ICP).</title>
        <authorList>
            <person name="Clum A."/>
            <person name="Nolan M."/>
            <person name="Lang E."/>
            <person name="Glavina Del Rio T."/>
            <person name="Tice H."/>
            <person name="Copeland A."/>
            <person name="Cheng J.F."/>
            <person name="Lucas S."/>
            <person name="Chen F."/>
            <person name="Bruce D."/>
            <person name="Goodwin L."/>
            <person name="Pitluck S."/>
            <person name="Ivanova N."/>
            <person name="Mavrommatis K."/>
            <person name="Mikhailova N."/>
            <person name="Pati A."/>
            <person name="Chen A."/>
            <person name="Palaniappan K."/>
            <person name="Goker M."/>
            <person name="Spring S."/>
            <person name="Land M."/>
            <person name="Hauser L."/>
            <person name="Chang Y.J."/>
            <person name="Jeffries C.C."/>
            <person name="Chain P."/>
            <person name="Bristow J."/>
            <person name="Eisen J.A."/>
            <person name="Markowitz V."/>
            <person name="Hugenholtz P."/>
            <person name="Kyrpides N.C."/>
            <person name="Klenk H.P."/>
            <person name="Lapidus A."/>
        </authorList>
    </citation>
    <scope>NUCLEOTIDE SEQUENCE [LARGE SCALE GENOMIC DNA]</scope>
    <source>
        <strain evidence="9">DSM 10331 / JCM 15462 / NBRC 103882 / ICP</strain>
    </source>
</reference>
<feature type="domain" description="RNA polymerase sigma-70 region 2" evidence="6">
    <location>
        <begin position="9"/>
        <end position="67"/>
    </location>
</feature>
<dbReference type="Gene3D" id="1.10.1740.10">
    <property type="match status" value="1"/>
</dbReference>
<evidence type="ECO:0000313" key="9">
    <source>
        <dbReference type="Proteomes" id="UP000000771"/>
    </source>
</evidence>
<dbReference type="InterPro" id="IPR039425">
    <property type="entry name" value="RNA_pol_sigma-70-like"/>
</dbReference>
<evidence type="ECO:0000256" key="4">
    <source>
        <dbReference type="ARBA" id="ARBA00023125"/>
    </source>
</evidence>
<dbReference type="PANTHER" id="PTHR43133">
    <property type="entry name" value="RNA POLYMERASE ECF-TYPE SIGMA FACTO"/>
    <property type="match status" value="1"/>
</dbReference>
<dbReference type="InterPro" id="IPR013249">
    <property type="entry name" value="RNA_pol_sigma70_r4_t2"/>
</dbReference>
<evidence type="ECO:0000259" key="6">
    <source>
        <dbReference type="Pfam" id="PF04542"/>
    </source>
</evidence>
<accession>C7M2V8</accession>
<sequence length="179" mass="19992">MHRTLAMSTRVASRIVGDAEAVSDVLQDAYLNVYRSLERFRGASRYETWVYRIVVNAARSHLRRMRRMRARETVLDEAEIVPARSGEVLEAADLVAQHIDVVALLARLGEADRELLTLRYLAGLSVAQVAAELGASENAIKVRLHRARRRLLALLAADEEFDDEGAVRASVGSPKRGDW</sequence>
<dbReference type="InterPro" id="IPR013324">
    <property type="entry name" value="RNA_pol_sigma_r3/r4-like"/>
</dbReference>
<dbReference type="SUPFAM" id="SSF88946">
    <property type="entry name" value="Sigma2 domain of RNA polymerase sigma factors"/>
    <property type="match status" value="1"/>
</dbReference>
<keyword evidence="2" id="KW-0805">Transcription regulation</keyword>
<dbReference type="Gene3D" id="1.10.10.10">
    <property type="entry name" value="Winged helix-like DNA-binding domain superfamily/Winged helix DNA-binding domain"/>
    <property type="match status" value="1"/>
</dbReference>
<feature type="domain" description="RNA polymerase sigma factor 70 region 4 type 2" evidence="7">
    <location>
        <begin position="101"/>
        <end position="151"/>
    </location>
</feature>
<keyword evidence="5" id="KW-0804">Transcription</keyword>
<evidence type="ECO:0000256" key="2">
    <source>
        <dbReference type="ARBA" id="ARBA00023015"/>
    </source>
</evidence>
<dbReference type="KEGG" id="afo:Afer_0384"/>
<dbReference type="GO" id="GO:0003677">
    <property type="term" value="F:DNA binding"/>
    <property type="evidence" value="ECO:0007669"/>
    <property type="project" value="UniProtKB-KW"/>
</dbReference>
<gene>
    <name evidence="8" type="ordered locus">Afer_0384</name>
</gene>
<evidence type="ECO:0000259" key="7">
    <source>
        <dbReference type="Pfam" id="PF08281"/>
    </source>
</evidence>
<dbReference type="PANTHER" id="PTHR43133:SF8">
    <property type="entry name" value="RNA POLYMERASE SIGMA FACTOR HI_1459-RELATED"/>
    <property type="match status" value="1"/>
</dbReference>
<dbReference type="RefSeq" id="WP_015797853.1">
    <property type="nucleotide sequence ID" value="NC_013124.1"/>
</dbReference>
<evidence type="ECO:0000256" key="3">
    <source>
        <dbReference type="ARBA" id="ARBA00023082"/>
    </source>
</evidence>
<comment type="similarity">
    <text evidence="1">Belongs to the sigma-70 factor family. ECF subfamily.</text>
</comment>
<dbReference type="InterPro" id="IPR036388">
    <property type="entry name" value="WH-like_DNA-bd_sf"/>
</dbReference>
<organism evidence="8 9">
    <name type="scientific">Acidimicrobium ferrooxidans (strain DSM 10331 / JCM 15462 / NBRC 103882 / ICP)</name>
    <dbReference type="NCBI Taxonomy" id="525909"/>
    <lineage>
        <taxon>Bacteria</taxon>
        <taxon>Bacillati</taxon>
        <taxon>Actinomycetota</taxon>
        <taxon>Acidimicrobiia</taxon>
        <taxon>Acidimicrobiales</taxon>
        <taxon>Acidimicrobiaceae</taxon>
        <taxon>Acidimicrobium</taxon>
    </lineage>
</organism>
<evidence type="ECO:0000313" key="8">
    <source>
        <dbReference type="EMBL" id="ACU53352.1"/>
    </source>
</evidence>
<dbReference type="HOGENOM" id="CLU_047691_3_0_11"/>
<dbReference type="Pfam" id="PF04542">
    <property type="entry name" value="Sigma70_r2"/>
    <property type="match status" value="1"/>
</dbReference>
<dbReference type="GO" id="GO:0006352">
    <property type="term" value="P:DNA-templated transcription initiation"/>
    <property type="evidence" value="ECO:0007669"/>
    <property type="project" value="InterPro"/>
</dbReference>
<keyword evidence="4" id="KW-0238">DNA-binding</keyword>
<dbReference type="Proteomes" id="UP000000771">
    <property type="component" value="Chromosome"/>
</dbReference>
<dbReference type="NCBIfam" id="TIGR02937">
    <property type="entry name" value="sigma70-ECF"/>
    <property type="match status" value="1"/>
</dbReference>
<dbReference type="EMBL" id="CP001631">
    <property type="protein sequence ID" value="ACU53352.1"/>
    <property type="molecule type" value="Genomic_DNA"/>
</dbReference>
<evidence type="ECO:0000256" key="1">
    <source>
        <dbReference type="ARBA" id="ARBA00010641"/>
    </source>
</evidence>
<dbReference type="SUPFAM" id="SSF88659">
    <property type="entry name" value="Sigma3 and sigma4 domains of RNA polymerase sigma factors"/>
    <property type="match status" value="1"/>
</dbReference>
<protein>
    <submittedName>
        <fullName evidence="8">RNA polymerase, sigma-24 subunit, ECF subfamily</fullName>
    </submittedName>
</protein>
<keyword evidence="9" id="KW-1185">Reference proteome</keyword>
<name>C7M2V8_ACIFD</name>
<dbReference type="AlphaFoldDB" id="C7M2V8"/>
<dbReference type="STRING" id="525909.Afer_0384"/>
<dbReference type="InterPro" id="IPR014284">
    <property type="entry name" value="RNA_pol_sigma-70_dom"/>
</dbReference>
<evidence type="ECO:0000256" key="5">
    <source>
        <dbReference type="ARBA" id="ARBA00023163"/>
    </source>
</evidence>
<keyword evidence="3" id="KW-0731">Sigma factor</keyword>
<dbReference type="InterPro" id="IPR007627">
    <property type="entry name" value="RNA_pol_sigma70_r2"/>
</dbReference>
<dbReference type="InterPro" id="IPR013325">
    <property type="entry name" value="RNA_pol_sigma_r2"/>
</dbReference>
<dbReference type="eggNOG" id="COG1595">
    <property type="taxonomic scope" value="Bacteria"/>
</dbReference>
<dbReference type="GO" id="GO:0016987">
    <property type="term" value="F:sigma factor activity"/>
    <property type="evidence" value="ECO:0007669"/>
    <property type="project" value="UniProtKB-KW"/>
</dbReference>
<dbReference type="Pfam" id="PF08281">
    <property type="entry name" value="Sigma70_r4_2"/>
    <property type="match status" value="1"/>
</dbReference>
<proteinExistence type="inferred from homology"/>